<dbReference type="PANTHER" id="PTHR33048:SF47">
    <property type="entry name" value="INTEGRAL MEMBRANE PROTEIN-RELATED"/>
    <property type="match status" value="1"/>
</dbReference>
<proteinExistence type="inferred from homology"/>
<feature type="transmembrane region" description="Helical" evidence="7">
    <location>
        <begin position="242"/>
        <end position="264"/>
    </location>
</feature>
<feature type="transmembrane region" description="Helical" evidence="7">
    <location>
        <begin position="52"/>
        <end position="73"/>
    </location>
</feature>
<keyword evidence="2 7" id="KW-0812">Transmembrane</keyword>
<comment type="subcellular location">
    <subcellularLocation>
        <location evidence="1">Membrane</location>
        <topology evidence="1">Multi-pass membrane protein</topology>
    </subcellularLocation>
</comment>
<keyword evidence="4 7" id="KW-0472">Membrane</keyword>
<evidence type="ECO:0000256" key="6">
    <source>
        <dbReference type="SAM" id="MobiDB-lite"/>
    </source>
</evidence>
<name>A0A9P9WHC5_9PEZI</name>
<evidence type="ECO:0000313" key="10">
    <source>
        <dbReference type="Proteomes" id="UP000829685"/>
    </source>
</evidence>
<dbReference type="Proteomes" id="UP000829685">
    <property type="component" value="Unassembled WGS sequence"/>
</dbReference>
<feature type="transmembrane region" description="Helical" evidence="7">
    <location>
        <begin position="166"/>
        <end position="196"/>
    </location>
</feature>
<dbReference type="PANTHER" id="PTHR33048">
    <property type="entry name" value="PTH11-LIKE INTEGRAL MEMBRANE PROTEIN (AFU_ORTHOLOGUE AFUA_5G11245)"/>
    <property type="match status" value="1"/>
</dbReference>
<dbReference type="InterPro" id="IPR049326">
    <property type="entry name" value="Rhodopsin_dom_fungi"/>
</dbReference>
<evidence type="ECO:0000259" key="8">
    <source>
        <dbReference type="Pfam" id="PF20684"/>
    </source>
</evidence>
<evidence type="ECO:0000313" key="9">
    <source>
        <dbReference type="EMBL" id="KAI1863501.1"/>
    </source>
</evidence>
<feature type="transmembrane region" description="Helical" evidence="7">
    <location>
        <begin position="93"/>
        <end position="113"/>
    </location>
</feature>
<feature type="transmembrane region" description="Helical" evidence="7">
    <location>
        <begin position="20"/>
        <end position="40"/>
    </location>
</feature>
<keyword evidence="3 7" id="KW-1133">Transmembrane helix</keyword>
<dbReference type="AlphaFoldDB" id="A0A9P9WHC5"/>
<feature type="region of interest" description="Disordered" evidence="6">
    <location>
        <begin position="351"/>
        <end position="385"/>
    </location>
</feature>
<sequence>MAKRAMVPISDAAVANAQIFYGVMIPLLVLSTATVAIRFWRLRSRLSEWSDWCILAGYILSVADFALLLPTMVLTPGSIDEDVAINAGKYTFLAIPIWGIAMALIKTSVGLTLMRIQSAVWFTSLIWLIIGVVCAYGIGNTFFILLECRPLEAAWDPMGTPDAQCLGASAIRIASTVGAVISIVTDILLSLAPVSFLWNLNRPLRERVVIGILMGIGLLAAVSSLMKNLVVRDYGKPGIDTWAQSVTICTWVVVECFLGILAACTPFCKPALQACLGAIGVSLTTKSGHTPGYANYQRATAQDTFASRKVQRHSYTNDSDEGPLNYEMDANLRQKQRNVVLKSTEIRIHREIGGQSPDRTSQTVKSADIWGAASSSSKRVEQAAS</sequence>
<accession>A0A9P9WHC5</accession>
<reference evidence="9" key="1">
    <citation type="submission" date="2021-03" db="EMBL/GenBank/DDBJ databases">
        <title>Revisited historic fungal species revealed as producer of novel bioactive compounds through whole genome sequencing and comparative genomics.</title>
        <authorList>
            <person name="Vignolle G.A."/>
            <person name="Hochenegger N."/>
            <person name="Mach R.L."/>
            <person name="Mach-Aigner A.R."/>
            <person name="Javad Rahimi M."/>
            <person name="Salim K.A."/>
            <person name="Chan C.M."/>
            <person name="Lim L.B.L."/>
            <person name="Cai F."/>
            <person name="Druzhinina I.S."/>
            <person name="U'Ren J.M."/>
            <person name="Derntl C."/>
        </authorList>
    </citation>
    <scope>NUCLEOTIDE SEQUENCE</scope>
    <source>
        <strain evidence="9">TUCIM 5799</strain>
    </source>
</reference>
<evidence type="ECO:0000256" key="7">
    <source>
        <dbReference type="SAM" id="Phobius"/>
    </source>
</evidence>
<evidence type="ECO:0000256" key="1">
    <source>
        <dbReference type="ARBA" id="ARBA00004141"/>
    </source>
</evidence>
<feature type="domain" description="Rhodopsin" evidence="8">
    <location>
        <begin position="44"/>
        <end position="273"/>
    </location>
</feature>
<evidence type="ECO:0000256" key="3">
    <source>
        <dbReference type="ARBA" id="ARBA00022989"/>
    </source>
</evidence>
<feature type="transmembrane region" description="Helical" evidence="7">
    <location>
        <begin position="208"/>
        <end position="230"/>
    </location>
</feature>
<gene>
    <name evidence="9" type="ORF">JX265_008718</name>
</gene>
<evidence type="ECO:0000256" key="5">
    <source>
        <dbReference type="ARBA" id="ARBA00038359"/>
    </source>
</evidence>
<dbReference type="GO" id="GO:0016020">
    <property type="term" value="C:membrane"/>
    <property type="evidence" value="ECO:0007669"/>
    <property type="project" value="UniProtKB-SubCell"/>
</dbReference>
<dbReference type="EMBL" id="JAFIMR010000025">
    <property type="protein sequence ID" value="KAI1863501.1"/>
    <property type="molecule type" value="Genomic_DNA"/>
</dbReference>
<comment type="similarity">
    <text evidence="5">Belongs to the SAT4 family.</text>
</comment>
<protein>
    <recommendedName>
        <fullName evidence="8">Rhodopsin domain-containing protein</fullName>
    </recommendedName>
</protein>
<evidence type="ECO:0000256" key="4">
    <source>
        <dbReference type="ARBA" id="ARBA00023136"/>
    </source>
</evidence>
<comment type="caution">
    <text evidence="9">The sequence shown here is derived from an EMBL/GenBank/DDBJ whole genome shotgun (WGS) entry which is preliminary data.</text>
</comment>
<feature type="transmembrane region" description="Helical" evidence="7">
    <location>
        <begin position="125"/>
        <end position="146"/>
    </location>
</feature>
<dbReference type="Pfam" id="PF20684">
    <property type="entry name" value="Fung_rhodopsin"/>
    <property type="match status" value="1"/>
</dbReference>
<evidence type="ECO:0000256" key="2">
    <source>
        <dbReference type="ARBA" id="ARBA00022692"/>
    </source>
</evidence>
<organism evidence="9 10">
    <name type="scientific">Neoarthrinium moseri</name>
    <dbReference type="NCBI Taxonomy" id="1658444"/>
    <lineage>
        <taxon>Eukaryota</taxon>
        <taxon>Fungi</taxon>
        <taxon>Dikarya</taxon>
        <taxon>Ascomycota</taxon>
        <taxon>Pezizomycotina</taxon>
        <taxon>Sordariomycetes</taxon>
        <taxon>Xylariomycetidae</taxon>
        <taxon>Amphisphaeriales</taxon>
        <taxon>Apiosporaceae</taxon>
        <taxon>Neoarthrinium</taxon>
    </lineage>
</organism>
<keyword evidence="10" id="KW-1185">Reference proteome</keyword>
<dbReference type="OrthoDB" id="5278984at2759"/>
<dbReference type="InterPro" id="IPR052337">
    <property type="entry name" value="SAT4-like"/>
</dbReference>